<evidence type="ECO:0000313" key="1">
    <source>
        <dbReference type="EMBL" id="ASO04197.1"/>
    </source>
</evidence>
<dbReference type="AlphaFoldDB" id="A0A221US96"/>
<evidence type="ECO:0000313" key="3">
    <source>
        <dbReference type="Proteomes" id="UP000204551"/>
    </source>
</evidence>
<dbReference type="EMBL" id="VHIF01000001">
    <property type="protein sequence ID" value="TQO39478.1"/>
    <property type="molecule type" value="Genomic_DNA"/>
</dbReference>
<proteinExistence type="predicted"/>
<reference evidence="2 4" key="2">
    <citation type="submission" date="2019-06" db="EMBL/GenBank/DDBJ databases">
        <title>A large-scale integrated study on North Sea by COGITO (Coastal Microbe Genomic &amp; Taxonomic Observatory).</title>
        <authorList>
            <person name="Teeling H."/>
        </authorList>
    </citation>
    <scope>NUCLEOTIDE SEQUENCE [LARGE SCALE GENOMIC DNA]</scope>
    <source>
        <strain evidence="2 4">MAR_2009_79</strain>
    </source>
</reference>
<evidence type="ECO:0000313" key="4">
    <source>
        <dbReference type="Proteomes" id="UP000315363"/>
    </source>
</evidence>
<dbReference type="Pfam" id="PF04390">
    <property type="entry name" value="LptE"/>
    <property type="match status" value="1"/>
</dbReference>
<dbReference type="EMBL" id="CP022515">
    <property type="protein sequence ID" value="ASO04197.1"/>
    <property type="molecule type" value="Genomic_DNA"/>
</dbReference>
<dbReference type="RefSeq" id="WP_031445430.1">
    <property type="nucleotide sequence ID" value="NZ_CP022515.1"/>
</dbReference>
<dbReference type="STRING" id="616991.GCA_000733925_03808"/>
<organism evidence="1 3">
    <name type="scientific">Arenibacter algicola</name>
    <dbReference type="NCBI Taxonomy" id="616991"/>
    <lineage>
        <taxon>Bacteria</taxon>
        <taxon>Pseudomonadati</taxon>
        <taxon>Bacteroidota</taxon>
        <taxon>Flavobacteriia</taxon>
        <taxon>Flavobacteriales</taxon>
        <taxon>Flavobacteriaceae</taxon>
        <taxon>Arenibacter</taxon>
    </lineage>
</organism>
<keyword evidence="4" id="KW-1185">Reference proteome</keyword>
<name>A0A221US96_9FLAO</name>
<dbReference type="eggNOG" id="ENOG5032RR7">
    <property type="taxonomic scope" value="Bacteria"/>
</dbReference>
<dbReference type="Proteomes" id="UP000315363">
    <property type="component" value="Unassembled WGS sequence"/>
</dbReference>
<protein>
    <submittedName>
        <fullName evidence="2">Lipopolysaccharide assembly protein</fullName>
    </submittedName>
    <submittedName>
        <fullName evidence="1">Lipopolysaccharide-assembly</fullName>
    </submittedName>
</protein>
<gene>
    <name evidence="1" type="ORF">AREALGSMS7_00713</name>
    <name evidence="2" type="ORF">GQ41_4154</name>
</gene>
<dbReference type="Proteomes" id="UP000204551">
    <property type="component" value="Chromosome"/>
</dbReference>
<reference evidence="1 3" key="1">
    <citation type="submission" date="2017-07" db="EMBL/GenBank/DDBJ databases">
        <title>Genome Sequence of Arenibacter algicola Strain SMS7 Isolated from a culture of the Diatom Skeletonema marinoi.</title>
        <authorList>
            <person name="Topel M."/>
            <person name="Pinder M.I.M."/>
            <person name="Johansson O.N."/>
            <person name="Kourtchenko O."/>
            <person name="Godhe A."/>
            <person name="Clarke A.K."/>
        </authorList>
    </citation>
    <scope>NUCLEOTIDE SEQUENCE [LARGE SCALE GENOMIC DNA]</scope>
    <source>
        <strain evidence="1 3">SMS7</strain>
    </source>
</reference>
<evidence type="ECO:0000313" key="2">
    <source>
        <dbReference type="EMBL" id="TQO39478.1"/>
    </source>
</evidence>
<dbReference type="PROSITE" id="PS51257">
    <property type="entry name" value="PROKAR_LIPOPROTEIN"/>
    <property type="match status" value="1"/>
</dbReference>
<dbReference type="GO" id="GO:0019867">
    <property type="term" value="C:outer membrane"/>
    <property type="evidence" value="ECO:0007669"/>
    <property type="project" value="InterPro"/>
</dbReference>
<dbReference type="KEGG" id="aalg:AREALGSMS7_00713"/>
<dbReference type="GO" id="GO:0043165">
    <property type="term" value="P:Gram-negative-bacterium-type cell outer membrane assembly"/>
    <property type="evidence" value="ECO:0007669"/>
    <property type="project" value="InterPro"/>
</dbReference>
<sequence>MFKAKNIIILLVLTSCISGCGIYNFTGGDVGTAKTFQVPYFQNYASQNPGSTFEPGMDRDFTLALQDLILNQTSLDLVKSNGDLLYEGEIVEYRISPMSATSQQTAAQNRLSIAVNVRFFNNTKEDVDFEQRFSFFYDYPANSQLASVKDEAHQVIFERITQDIFNKSLADW</sequence>
<accession>A0A221US96</accession>
<dbReference type="InterPro" id="IPR007485">
    <property type="entry name" value="LPS_assembly_LptE"/>
</dbReference>